<feature type="domain" description="AMP-binding enzyme C-terminal" evidence="4">
    <location>
        <begin position="396"/>
        <end position="467"/>
    </location>
</feature>
<organism evidence="5">
    <name type="scientific">hydrothermal vent metagenome</name>
    <dbReference type="NCBI Taxonomy" id="652676"/>
    <lineage>
        <taxon>unclassified sequences</taxon>
        <taxon>metagenomes</taxon>
        <taxon>ecological metagenomes</taxon>
    </lineage>
</organism>
<dbReference type="AlphaFoldDB" id="A0A3B1CDB0"/>
<dbReference type="Gene3D" id="2.30.38.10">
    <property type="entry name" value="Luciferase, Domain 3"/>
    <property type="match status" value="1"/>
</dbReference>
<name>A0A3B1CDB0_9ZZZZ</name>
<keyword evidence="1" id="KW-0596">Phosphopantetheine</keyword>
<dbReference type="Gene3D" id="3.40.50.980">
    <property type="match status" value="2"/>
</dbReference>
<protein>
    <submittedName>
        <fullName evidence="5">Polyketide synthase modules and related proteins</fullName>
    </submittedName>
</protein>
<dbReference type="CDD" id="cd05930">
    <property type="entry name" value="A_NRPS"/>
    <property type="match status" value="1"/>
</dbReference>
<dbReference type="SUPFAM" id="SSF56801">
    <property type="entry name" value="Acetyl-CoA synthetase-like"/>
    <property type="match status" value="1"/>
</dbReference>
<dbReference type="PROSITE" id="PS00455">
    <property type="entry name" value="AMP_BINDING"/>
    <property type="match status" value="1"/>
</dbReference>
<sequence>MSELLHESINPNAAIRFDGRVIDATGIAHGADRVAGALAGMGVIPGDRVAILMEKSQGAIIAILGALKAGAAYVPIDPSQPEARIGLILAECGPKAIVADSALKGLEGVTRGSNLLRLGDNIDIDTARGSFSGPGGARSLAYILFTSGSTGTPKGVAMSHQGAMAFVKWAALEFAMSERDVVAMSSEFTFDLSIFDIFVSLKAGCAMAPVPKSARALPTELARWLGDEKVTTIYTVPWALMRLVQYGQLEKAPLSLKKILFAGEVYPTGKVKELFGAFPRARIYNLYGPTETNVCLFHKVSKDDLHGPIPIGLPCCGDKVKIIGGGDEGELAVSGPTLFTSYFGRDEWTGKSTFVENGARWHKTGDRVKYENGRYYFIGRKDTMVKKRGYRIELGEIEEAIYKSPGVDECVVYSGEGQNGVTITAAVSPATLSTLELRKFLTTELPEYMMPDHINAVESLPRTETGKARRSEIV</sequence>
<dbReference type="Pfam" id="PF00501">
    <property type="entry name" value="AMP-binding"/>
    <property type="match status" value="1"/>
</dbReference>
<evidence type="ECO:0000256" key="1">
    <source>
        <dbReference type="ARBA" id="ARBA00022450"/>
    </source>
</evidence>
<evidence type="ECO:0000259" key="4">
    <source>
        <dbReference type="Pfam" id="PF13193"/>
    </source>
</evidence>
<accession>A0A3B1CDB0</accession>
<dbReference type="InterPro" id="IPR045851">
    <property type="entry name" value="AMP-bd_C_sf"/>
</dbReference>
<gene>
    <name evidence="5" type="ORF">MNBD_NITROSPINAE02-1090</name>
</gene>
<dbReference type="PANTHER" id="PTHR44845">
    <property type="entry name" value="CARRIER DOMAIN-CONTAINING PROTEIN"/>
    <property type="match status" value="1"/>
</dbReference>
<dbReference type="InterPro" id="IPR025110">
    <property type="entry name" value="AMP-bd_C"/>
</dbReference>
<evidence type="ECO:0000313" key="5">
    <source>
        <dbReference type="EMBL" id="VAX22034.1"/>
    </source>
</evidence>
<dbReference type="PANTHER" id="PTHR44845:SF6">
    <property type="entry name" value="BETA-ALANINE-ACTIVATING ENZYME"/>
    <property type="match status" value="1"/>
</dbReference>
<dbReference type="InterPro" id="IPR020845">
    <property type="entry name" value="AMP-binding_CS"/>
</dbReference>
<proteinExistence type="predicted"/>
<dbReference type="EMBL" id="UOGE01000071">
    <property type="protein sequence ID" value="VAX22034.1"/>
    <property type="molecule type" value="Genomic_DNA"/>
</dbReference>
<reference evidence="5" key="1">
    <citation type="submission" date="2018-06" db="EMBL/GenBank/DDBJ databases">
        <authorList>
            <person name="Zhirakovskaya E."/>
        </authorList>
    </citation>
    <scope>NUCLEOTIDE SEQUENCE</scope>
</reference>
<dbReference type="Pfam" id="PF13193">
    <property type="entry name" value="AMP-binding_C"/>
    <property type="match status" value="1"/>
</dbReference>
<feature type="domain" description="AMP-dependent synthetase/ligase" evidence="3">
    <location>
        <begin position="29"/>
        <end position="343"/>
    </location>
</feature>
<dbReference type="InterPro" id="IPR000873">
    <property type="entry name" value="AMP-dep_synth/lig_dom"/>
</dbReference>
<evidence type="ECO:0000259" key="3">
    <source>
        <dbReference type="Pfam" id="PF00501"/>
    </source>
</evidence>
<evidence type="ECO:0000256" key="2">
    <source>
        <dbReference type="ARBA" id="ARBA00022553"/>
    </source>
</evidence>
<dbReference type="Gene3D" id="3.30.300.30">
    <property type="match status" value="1"/>
</dbReference>
<keyword evidence="2" id="KW-0597">Phosphoprotein</keyword>